<feature type="compositionally biased region" description="Low complexity" evidence="1">
    <location>
        <begin position="359"/>
        <end position="382"/>
    </location>
</feature>
<comment type="caution">
    <text evidence="2">The sequence shown here is derived from an EMBL/GenBank/DDBJ whole genome shotgun (WGS) entry which is preliminary data.</text>
</comment>
<feature type="compositionally biased region" description="Low complexity" evidence="1">
    <location>
        <begin position="339"/>
        <end position="348"/>
    </location>
</feature>
<organism evidence="2 3">
    <name type="scientific">Carpediemonas membranifera</name>
    <dbReference type="NCBI Taxonomy" id="201153"/>
    <lineage>
        <taxon>Eukaryota</taxon>
        <taxon>Metamonada</taxon>
        <taxon>Carpediemonas-like organisms</taxon>
        <taxon>Carpediemonas</taxon>
    </lineage>
</organism>
<dbReference type="Proteomes" id="UP000717585">
    <property type="component" value="Unassembled WGS sequence"/>
</dbReference>
<feature type="region of interest" description="Disordered" evidence="1">
    <location>
        <begin position="328"/>
        <end position="436"/>
    </location>
</feature>
<protein>
    <submittedName>
        <fullName evidence="2">Uncharacterized protein</fullName>
    </submittedName>
</protein>
<keyword evidence="3" id="KW-1185">Reference proteome</keyword>
<dbReference type="EMBL" id="JAHDYR010000069">
    <property type="protein sequence ID" value="KAG9389671.1"/>
    <property type="molecule type" value="Genomic_DNA"/>
</dbReference>
<feature type="compositionally biased region" description="Basic and acidic residues" evidence="1">
    <location>
        <begin position="349"/>
        <end position="358"/>
    </location>
</feature>
<evidence type="ECO:0000256" key="1">
    <source>
        <dbReference type="SAM" id="MobiDB-lite"/>
    </source>
</evidence>
<accession>A0A8J6APA0</accession>
<gene>
    <name evidence="2" type="ORF">J8273_8971</name>
</gene>
<proteinExistence type="predicted"/>
<dbReference type="AlphaFoldDB" id="A0A8J6APA0"/>
<sequence>MLVLKLALLPQKTQTRFAVQPLKVVYTYPVCGLVVRPTFLLLVMVTPTGPLTAFISQSQEFSTSIACSRLVQSGNNEAVYLKDKASGTWTRVRLSDRDATDNVTPPQSGKFIEVREVEVQPAGAGRGPEKAGAGATEGAKAIEKAKKAVDSSASSAVAAGDAASPRPAVSAAPTDPSGWELLAGGTFGLYYCKEQRALFLTGDLAQTIPMLVLKLALLPQKTQTRFAVQPLKVVYTYPVCGLVVRPTFLLLVMVTPTGPLTAFISQSQEFSTSIACSRLVQSGNNEAVYLKDKASGTWTRVRLSDRDATDNVTPPQSGKFIEVREVEVQPAGAGRGPEKAGAGATEGAKAMEKAKKAVDSSASSAVAAGDAASPRPAVSAAPPDEHQGPSPGQDPAPRAGNDADVTAACVPAEQTQPGALREAAPNPFAVSSVSMR</sequence>
<name>A0A8J6APA0_9EUKA</name>
<reference evidence="2" key="1">
    <citation type="submission" date="2021-05" db="EMBL/GenBank/DDBJ databases">
        <title>A free-living protist that lacks canonical eukaryotic 1 DNA replication and segregation systems.</title>
        <authorList>
            <person name="Salas-Leiva D.E."/>
            <person name="Tromer E.C."/>
            <person name="Curtis B.A."/>
            <person name="Jerlstrom-Hultqvist J."/>
            <person name="Kolisko M."/>
            <person name="Yi Z."/>
            <person name="Salas-Leiva J.S."/>
            <person name="Gallot-Lavallee L."/>
            <person name="Kops G.J.P.L."/>
            <person name="Archibald J.M."/>
            <person name="Simpson A.G.B."/>
            <person name="Roger A.J."/>
        </authorList>
    </citation>
    <scope>NUCLEOTIDE SEQUENCE</scope>
    <source>
        <strain evidence="2">BICM</strain>
    </source>
</reference>
<evidence type="ECO:0000313" key="2">
    <source>
        <dbReference type="EMBL" id="KAG9389671.1"/>
    </source>
</evidence>
<evidence type="ECO:0000313" key="3">
    <source>
        <dbReference type="Proteomes" id="UP000717585"/>
    </source>
</evidence>